<dbReference type="PANTHER" id="PTHR30055">
    <property type="entry name" value="HTH-TYPE TRANSCRIPTIONAL REGULATOR RUTR"/>
    <property type="match status" value="1"/>
</dbReference>
<dbReference type="InterPro" id="IPR036271">
    <property type="entry name" value="Tet_transcr_reg_TetR-rel_C_sf"/>
</dbReference>
<keyword evidence="8" id="KW-1185">Reference proteome</keyword>
<dbReference type="Gene3D" id="1.10.10.60">
    <property type="entry name" value="Homeodomain-like"/>
    <property type="match status" value="1"/>
</dbReference>
<feature type="domain" description="HTH tetR-type" evidence="6">
    <location>
        <begin position="35"/>
        <end position="95"/>
    </location>
</feature>
<evidence type="ECO:0000313" key="7">
    <source>
        <dbReference type="EMBL" id="MCK9877576.1"/>
    </source>
</evidence>
<dbReference type="PROSITE" id="PS50977">
    <property type="entry name" value="HTH_TETR_2"/>
    <property type="match status" value="1"/>
</dbReference>
<dbReference type="InterPro" id="IPR011075">
    <property type="entry name" value="TetR_C"/>
</dbReference>
<keyword evidence="3" id="KW-0804">Transcription</keyword>
<evidence type="ECO:0000256" key="2">
    <source>
        <dbReference type="ARBA" id="ARBA00023125"/>
    </source>
</evidence>
<dbReference type="PANTHER" id="PTHR30055:SF149">
    <property type="entry name" value="TETR-FAMILY TRANSCRIPTIONAL REGULATOR"/>
    <property type="match status" value="1"/>
</dbReference>
<protein>
    <submittedName>
        <fullName evidence="7">TetR/AcrR family transcriptional regulator</fullName>
    </submittedName>
</protein>
<evidence type="ECO:0000256" key="3">
    <source>
        <dbReference type="ARBA" id="ARBA00023163"/>
    </source>
</evidence>
<dbReference type="InterPro" id="IPR050109">
    <property type="entry name" value="HTH-type_TetR-like_transc_reg"/>
</dbReference>
<dbReference type="SUPFAM" id="SSF46689">
    <property type="entry name" value="Homeodomain-like"/>
    <property type="match status" value="1"/>
</dbReference>
<evidence type="ECO:0000256" key="5">
    <source>
        <dbReference type="SAM" id="MobiDB-lite"/>
    </source>
</evidence>
<dbReference type="Pfam" id="PF00440">
    <property type="entry name" value="TetR_N"/>
    <property type="match status" value="1"/>
</dbReference>
<evidence type="ECO:0000259" key="6">
    <source>
        <dbReference type="PROSITE" id="PS50977"/>
    </source>
</evidence>
<dbReference type="InterPro" id="IPR001647">
    <property type="entry name" value="HTH_TetR"/>
</dbReference>
<dbReference type="EMBL" id="JALKFT010000018">
    <property type="protein sequence ID" value="MCK9877576.1"/>
    <property type="molecule type" value="Genomic_DNA"/>
</dbReference>
<gene>
    <name evidence="7" type="ORF">MXD59_17655</name>
</gene>
<dbReference type="Gene3D" id="1.10.357.10">
    <property type="entry name" value="Tetracycline Repressor, domain 2"/>
    <property type="match status" value="1"/>
</dbReference>
<dbReference type="Proteomes" id="UP001201873">
    <property type="component" value="Unassembled WGS sequence"/>
</dbReference>
<reference evidence="7 8" key="1">
    <citation type="submission" date="2022-04" db="EMBL/GenBank/DDBJ databases">
        <title>Genome diversity in the genus Frankia.</title>
        <authorList>
            <person name="Carlos-Shanley C."/>
            <person name="Hahn D."/>
        </authorList>
    </citation>
    <scope>NUCLEOTIDE SEQUENCE [LARGE SCALE GENOMIC DNA]</scope>
    <source>
        <strain evidence="7 8">Ag45/Mut15</strain>
    </source>
</reference>
<comment type="caution">
    <text evidence="7">The sequence shown here is derived from an EMBL/GenBank/DDBJ whole genome shotgun (WGS) entry which is preliminary data.</text>
</comment>
<name>A0ABT0K1A5_9ACTN</name>
<accession>A0ABT0K1A5</accession>
<keyword evidence="1" id="KW-0805">Transcription regulation</keyword>
<feature type="DNA-binding region" description="H-T-H motif" evidence="4">
    <location>
        <begin position="58"/>
        <end position="77"/>
    </location>
</feature>
<dbReference type="SUPFAM" id="SSF48498">
    <property type="entry name" value="Tetracyclin repressor-like, C-terminal domain"/>
    <property type="match status" value="1"/>
</dbReference>
<organism evidence="7 8">
    <name type="scientific">Frankia umida</name>
    <dbReference type="NCBI Taxonomy" id="573489"/>
    <lineage>
        <taxon>Bacteria</taxon>
        <taxon>Bacillati</taxon>
        <taxon>Actinomycetota</taxon>
        <taxon>Actinomycetes</taxon>
        <taxon>Frankiales</taxon>
        <taxon>Frankiaceae</taxon>
        <taxon>Frankia</taxon>
    </lineage>
</organism>
<dbReference type="InterPro" id="IPR009057">
    <property type="entry name" value="Homeodomain-like_sf"/>
</dbReference>
<dbReference type="Pfam" id="PF16859">
    <property type="entry name" value="TetR_C_11"/>
    <property type="match status" value="1"/>
</dbReference>
<keyword evidence="2 4" id="KW-0238">DNA-binding</keyword>
<feature type="region of interest" description="Disordered" evidence="5">
    <location>
        <begin position="1"/>
        <end position="34"/>
    </location>
</feature>
<sequence>MERRGETMADDGDGPPPAGTAPTRPRPAGSRRLSAERVGEIYTSVIALLIESSYDGLTMDGIAARSHVSKATLYRQWQSKVDLVVEALHHDNPGPTRINTGSLRGDLLVMTEVLGDVAPTDAPLLAGLAHASHLDPDLGAALRHRLFSPFYDTLRDILDQAVTRGELVPDTAALEFGPLAFLAMMPGRALFEGIQVTPDYLAGFVDHILLPALTSVQPVATG</sequence>
<evidence type="ECO:0000256" key="4">
    <source>
        <dbReference type="PROSITE-ProRule" id="PRU00335"/>
    </source>
</evidence>
<proteinExistence type="predicted"/>
<evidence type="ECO:0000256" key="1">
    <source>
        <dbReference type="ARBA" id="ARBA00023015"/>
    </source>
</evidence>
<evidence type="ECO:0000313" key="8">
    <source>
        <dbReference type="Proteomes" id="UP001201873"/>
    </source>
</evidence>